<evidence type="ECO:0000313" key="3">
    <source>
        <dbReference type="EMBL" id="MBG6089099.1"/>
    </source>
</evidence>
<dbReference type="EMBL" id="JADOUA010000001">
    <property type="protein sequence ID" value="MBG6089099.1"/>
    <property type="molecule type" value="Genomic_DNA"/>
</dbReference>
<evidence type="ECO:0000256" key="1">
    <source>
        <dbReference type="ARBA" id="ARBA00005254"/>
    </source>
</evidence>
<evidence type="ECO:0000256" key="2">
    <source>
        <dbReference type="RuleBase" id="RU003707"/>
    </source>
</evidence>
<dbReference type="InterPro" id="IPR001753">
    <property type="entry name" value="Enoyl-CoA_hydra/iso"/>
</dbReference>
<keyword evidence="4" id="KW-1185">Reference proteome</keyword>
<dbReference type="AlphaFoldDB" id="A0A931DDJ3"/>
<sequence>MNDGPVGLEGDDLGTPYLRFERRGALAWCVIDRPDSRNALTSAMYFGVRRAVDLVNRDPALAALIITGTGDVFVPGGELRGREPDRWLDFPDLLGNDCTPFEAIRRSAKPVVSAVNGLAQGGGLLIAMLSDVAVAGESVTVRAPELFRGIADTGYAAYLPAQIGIARARDMLLTGRVVTAREAESWGMFTRVVPDGEVLAAAEEVAIQICRTAPQARLQIKRIVNDNYDRVDRMTFDALLFNAEMREGARAFAERRDPDWVPPDFRTGGRL</sequence>
<dbReference type="InterPro" id="IPR029045">
    <property type="entry name" value="ClpP/crotonase-like_dom_sf"/>
</dbReference>
<organism evidence="3 4">
    <name type="scientific">Actinomadura viridis</name>
    <dbReference type="NCBI Taxonomy" id="58110"/>
    <lineage>
        <taxon>Bacteria</taxon>
        <taxon>Bacillati</taxon>
        <taxon>Actinomycetota</taxon>
        <taxon>Actinomycetes</taxon>
        <taxon>Streptosporangiales</taxon>
        <taxon>Thermomonosporaceae</taxon>
        <taxon>Actinomadura</taxon>
    </lineage>
</organism>
<dbReference type="RefSeq" id="WP_197011744.1">
    <property type="nucleotide sequence ID" value="NZ_BAABES010000022.1"/>
</dbReference>
<evidence type="ECO:0000313" key="4">
    <source>
        <dbReference type="Proteomes" id="UP000614047"/>
    </source>
</evidence>
<proteinExistence type="inferred from homology"/>
<dbReference type="InterPro" id="IPR018376">
    <property type="entry name" value="Enoyl-CoA_hyd/isom_CS"/>
</dbReference>
<dbReference type="PANTHER" id="PTHR43802">
    <property type="entry name" value="ENOYL-COA HYDRATASE"/>
    <property type="match status" value="1"/>
</dbReference>
<dbReference type="PANTHER" id="PTHR43802:SF1">
    <property type="entry name" value="IP11341P-RELATED"/>
    <property type="match status" value="1"/>
</dbReference>
<dbReference type="SUPFAM" id="SSF52096">
    <property type="entry name" value="ClpP/crotonase"/>
    <property type="match status" value="1"/>
</dbReference>
<dbReference type="Gene3D" id="3.90.226.10">
    <property type="entry name" value="2-enoyl-CoA Hydratase, Chain A, domain 1"/>
    <property type="match status" value="1"/>
</dbReference>
<comment type="similarity">
    <text evidence="1 2">Belongs to the enoyl-CoA hydratase/isomerase family.</text>
</comment>
<name>A0A931DDJ3_9ACTN</name>
<accession>A0A931DDJ3</accession>
<dbReference type="Proteomes" id="UP000614047">
    <property type="component" value="Unassembled WGS sequence"/>
</dbReference>
<protein>
    <submittedName>
        <fullName evidence="3">Enoyl-CoA hydratase/carnithine racemase</fullName>
    </submittedName>
</protein>
<dbReference type="GO" id="GO:0003824">
    <property type="term" value="F:catalytic activity"/>
    <property type="evidence" value="ECO:0007669"/>
    <property type="project" value="InterPro"/>
</dbReference>
<dbReference type="CDD" id="cd06558">
    <property type="entry name" value="crotonase-like"/>
    <property type="match status" value="1"/>
</dbReference>
<reference evidence="3" key="1">
    <citation type="submission" date="2020-11" db="EMBL/GenBank/DDBJ databases">
        <title>Sequencing the genomes of 1000 actinobacteria strains.</title>
        <authorList>
            <person name="Klenk H.-P."/>
        </authorList>
    </citation>
    <scope>NUCLEOTIDE SEQUENCE</scope>
    <source>
        <strain evidence="3">DSM 43175</strain>
    </source>
</reference>
<gene>
    <name evidence="3" type="ORF">IW256_003212</name>
</gene>
<dbReference type="Pfam" id="PF00378">
    <property type="entry name" value="ECH_1"/>
    <property type="match status" value="1"/>
</dbReference>
<dbReference type="PROSITE" id="PS00166">
    <property type="entry name" value="ENOYL_COA_HYDRATASE"/>
    <property type="match status" value="1"/>
</dbReference>
<comment type="caution">
    <text evidence="3">The sequence shown here is derived from an EMBL/GenBank/DDBJ whole genome shotgun (WGS) entry which is preliminary data.</text>
</comment>